<feature type="transmembrane region" description="Helical" evidence="1">
    <location>
        <begin position="197"/>
        <end position="215"/>
    </location>
</feature>
<feature type="transmembrane region" description="Helical" evidence="1">
    <location>
        <begin position="466"/>
        <end position="484"/>
    </location>
</feature>
<feature type="domain" description="DUF112" evidence="2">
    <location>
        <begin position="18"/>
        <end position="436"/>
    </location>
</feature>
<protein>
    <submittedName>
        <fullName evidence="3">C4-dicarboxylate ABC transporter permease</fullName>
    </submittedName>
</protein>
<dbReference type="RefSeq" id="WP_110520612.1">
    <property type="nucleotide sequence ID" value="NZ_PDOF01000002.1"/>
</dbReference>
<dbReference type="AlphaFoldDB" id="A0A2W0HGX5"/>
<feature type="transmembrane region" description="Helical" evidence="1">
    <location>
        <begin position="110"/>
        <end position="138"/>
    </location>
</feature>
<organism evidence="3 4">
    <name type="scientific">Alteribacter lacisalsi</name>
    <dbReference type="NCBI Taxonomy" id="2045244"/>
    <lineage>
        <taxon>Bacteria</taxon>
        <taxon>Bacillati</taxon>
        <taxon>Bacillota</taxon>
        <taxon>Bacilli</taxon>
        <taxon>Bacillales</taxon>
        <taxon>Bacillaceae</taxon>
        <taxon>Alteribacter</taxon>
    </lineage>
</organism>
<feature type="transmembrane region" description="Helical" evidence="1">
    <location>
        <begin position="383"/>
        <end position="403"/>
    </location>
</feature>
<keyword evidence="1" id="KW-0812">Transmembrane</keyword>
<feature type="transmembrane region" description="Helical" evidence="1">
    <location>
        <begin position="145"/>
        <end position="161"/>
    </location>
</feature>
<dbReference type="PANTHER" id="PTHR35342">
    <property type="entry name" value="TRICARBOXYLIC TRANSPORT PROTEIN"/>
    <property type="match status" value="1"/>
</dbReference>
<dbReference type="OrthoDB" id="9781349at2"/>
<keyword evidence="4" id="KW-1185">Reference proteome</keyword>
<keyword evidence="1" id="KW-0472">Membrane</keyword>
<feature type="transmembrane region" description="Helical" evidence="1">
    <location>
        <begin position="167"/>
        <end position="185"/>
    </location>
</feature>
<proteinExistence type="predicted"/>
<feature type="transmembrane region" description="Helical" evidence="1">
    <location>
        <begin position="20"/>
        <end position="47"/>
    </location>
</feature>
<feature type="transmembrane region" description="Helical" evidence="1">
    <location>
        <begin position="316"/>
        <end position="339"/>
    </location>
</feature>
<gene>
    <name evidence="3" type="ORF">CR205_13325</name>
</gene>
<keyword evidence="1" id="KW-1133">Transmembrane helix</keyword>
<evidence type="ECO:0000259" key="2">
    <source>
        <dbReference type="Pfam" id="PF01970"/>
    </source>
</evidence>
<evidence type="ECO:0000313" key="3">
    <source>
        <dbReference type="EMBL" id="PYZ96675.1"/>
    </source>
</evidence>
<dbReference type="PANTHER" id="PTHR35342:SF5">
    <property type="entry name" value="TRICARBOXYLIC TRANSPORT PROTEIN"/>
    <property type="match status" value="1"/>
</dbReference>
<accession>A0A2W0HGX5</accession>
<feature type="transmembrane region" description="Helical" evidence="1">
    <location>
        <begin position="351"/>
        <end position="371"/>
    </location>
</feature>
<evidence type="ECO:0000313" key="4">
    <source>
        <dbReference type="Proteomes" id="UP000248066"/>
    </source>
</evidence>
<feature type="transmembrane region" description="Helical" evidence="1">
    <location>
        <begin position="59"/>
        <end position="80"/>
    </location>
</feature>
<sequence>MLEGLIEGLFTVIQPIHLLALFAGVFIGFLGGAAPGISGTMLVVILLPITYSLDATSAFLMLTAIYAASVFSGSISAILFRTPGTPEAVATVFDGYPMAKKGNPGKALGVAIYSSAIGGILGTLILIFLTPVLAGFALQFSSPEYFALALLGLTVVASLSGKNLLKGFIGVGFGLFIATIGIDAISGTQRFTFDNSYLMSGIGLVPVLIGLFAISEVLRKSQEDHSVKNSMKKVKQKMLDTKLFRSLSGTIGRSSLLGTCIGILPGVGATTASMLSYSEAVRWSKKKEEFGKGNPEGIAAPESANNSAAMGALVPLLSLGIPGSATTAIILGAFILHGMQPGPMLVTTQPTLVYSIFIGLLIVNVLIIIFAKPFIAMFSQTLKVPYTVMGPIILLLCIIGSYAVRNSMMDVWIMLLFGLIGFFLEKNKFPLAPIVLGVVLGPLAEQEFRRSLQMAGGDMSIFFNRPISAVLISLAFIAVVAPIIKKMLDSRKNTNAKEDTNV</sequence>
<comment type="caution">
    <text evidence="3">The sequence shown here is derived from an EMBL/GenBank/DDBJ whole genome shotgun (WGS) entry which is preliminary data.</text>
</comment>
<reference evidence="3 4" key="1">
    <citation type="submission" date="2017-10" db="EMBL/GenBank/DDBJ databases">
        <title>Bacillus sp. nov., a halophilic bacterium isolated from a Yangshapao Lake.</title>
        <authorList>
            <person name="Wang H."/>
        </authorList>
    </citation>
    <scope>NUCLEOTIDE SEQUENCE [LARGE SCALE GENOMIC DNA]</scope>
    <source>
        <strain evidence="3 4">YSP-3</strain>
    </source>
</reference>
<dbReference type="Pfam" id="PF01970">
    <property type="entry name" value="TctA"/>
    <property type="match status" value="1"/>
</dbReference>
<dbReference type="EMBL" id="PDOF01000002">
    <property type="protein sequence ID" value="PYZ96675.1"/>
    <property type="molecule type" value="Genomic_DNA"/>
</dbReference>
<evidence type="ECO:0000256" key="1">
    <source>
        <dbReference type="SAM" id="Phobius"/>
    </source>
</evidence>
<dbReference type="Proteomes" id="UP000248066">
    <property type="component" value="Unassembled WGS sequence"/>
</dbReference>
<name>A0A2W0HGX5_9BACI</name>
<dbReference type="InterPro" id="IPR002823">
    <property type="entry name" value="DUF112_TM"/>
</dbReference>
<feature type="transmembrane region" description="Helical" evidence="1">
    <location>
        <begin position="429"/>
        <end position="446"/>
    </location>
</feature>